<dbReference type="SMART" id="SM00479">
    <property type="entry name" value="EXOIII"/>
    <property type="match status" value="1"/>
</dbReference>
<keyword evidence="1" id="KW-0540">Nuclease</keyword>
<evidence type="ECO:0000313" key="6">
    <source>
        <dbReference type="Proteomes" id="UP001597079"/>
    </source>
</evidence>
<keyword evidence="6" id="KW-1185">Reference proteome</keyword>
<protein>
    <submittedName>
        <fullName evidence="5">Exonuclease domain-containing protein</fullName>
    </submittedName>
</protein>
<dbReference type="CDD" id="cd06127">
    <property type="entry name" value="DEDDh"/>
    <property type="match status" value="1"/>
</dbReference>
<dbReference type="Proteomes" id="UP001597079">
    <property type="component" value="Unassembled WGS sequence"/>
</dbReference>
<dbReference type="EMBL" id="JBHUCX010000023">
    <property type="protein sequence ID" value="MFD1674883.1"/>
    <property type="molecule type" value="Genomic_DNA"/>
</dbReference>
<evidence type="ECO:0000259" key="4">
    <source>
        <dbReference type="SMART" id="SM00479"/>
    </source>
</evidence>
<dbReference type="PANTHER" id="PTHR30231">
    <property type="entry name" value="DNA POLYMERASE III SUBUNIT EPSILON"/>
    <property type="match status" value="1"/>
</dbReference>
<evidence type="ECO:0000256" key="1">
    <source>
        <dbReference type="ARBA" id="ARBA00022722"/>
    </source>
</evidence>
<proteinExistence type="predicted"/>
<dbReference type="SUPFAM" id="SSF53098">
    <property type="entry name" value="Ribonuclease H-like"/>
    <property type="match status" value="1"/>
</dbReference>
<keyword evidence="2" id="KW-0378">Hydrolase</keyword>
<dbReference type="RefSeq" id="WP_377942757.1">
    <property type="nucleotide sequence ID" value="NZ_JBHUCX010000023.1"/>
</dbReference>
<dbReference type="Gene3D" id="3.30.420.10">
    <property type="entry name" value="Ribonuclease H-like superfamily/Ribonuclease H"/>
    <property type="match status" value="1"/>
</dbReference>
<feature type="domain" description="Exonuclease" evidence="4">
    <location>
        <begin position="7"/>
        <end position="166"/>
    </location>
</feature>
<evidence type="ECO:0000256" key="2">
    <source>
        <dbReference type="ARBA" id="ARBA00022801"/>
    </source>
</evidence>
<dbReference type="GO" id="GO:0004527">
    <property type="term" value="F:exonuclease activity"/>
    <property type="evidence" value="ECO:0007669"/>
    <property type="project" value="UniProtKB-KW"/>
</dbReference>
<organism evidence="5 6">
    <name type="scientific">Alicyclobacillus fodiniaquatilis</name>
    <dbReference type="NCBI Taxonomy" id="1661150"/>
    <lineage>
        <taxon>Bacteria</taxon>
        <taxon>Bacillati</taxon>
        <taxon>Bacillota</taxon>
        <taxon>Bacilli</taxon>
        <taxon>Bacillales</taxon>
        <taxon>Alicyclobacillaceae</taxon>
        <taxon>Alicyclobacillus</taxon>
    </lineage>
</organism>
<dbReference type="InterPro" id="IPR013520">
    <property type="entry name" value="Ribonucl_H"/>
</dbReference>
<name>A0ABW4JGN1_9BACL</name>
<dbReference type="InterPro" id="IPR036397">
    <property type="entry name" value="RNaseH_sf"/>
</dbReference>
<evidence type="ECO:0000313" key="5">
    <source>
        <dbReference type="EMBL" id="MFD1674883.1"/>
    </source>
</evidence>
<reference evidence="6" key="1">
    <citation type="journal article" date="2019" name="Int. J. Syst. Evol. Microbiol.">
        <title>The Global Catalogue of Microorganisms (GCM) 10K type strain sequencing project: providing services to taxonomists for standard genome sequencing and annotation.</title>
        <authorList>
            <consortium name="The Broad Institute Genomics Platform"/>
            <consortium name="The Broad Institute Genome Sequencing Center for Infectious Disease"/>
            <person name="Wu L."/>
            <person name="Ma J."/>
        </authorList>
    </citation>
    <scope>NUCLEOTIDE SEQUENCE [LARGE SCALE GENOMIC DNA]</scope>
    <source>
        <strain evidence="6">CGMCC 1.12286</strain>
    </source>
</reference>
<dbReference type="PANTHER" id="PTHR30231:SF4">
    <property type="entry name" value="PROTEIN NEN2"/>
    <property type="match status" value="1"/>
</dbReference>
<sequence length="240" mass="27486">MRIQDARFVVLDTETTGTNPEIDRVCDISLVEVSRNGIKPLFNTLVHPERDIPPTASAIHHITLRDVADKPKFDAIWPTIVQHLEGAIVVAHNARFDRSMIPETGRPWICSYRLARHLWPDAPAFGNQVLRYWMDINVQAESAHSAAGDTLVTAHVFYRELAYYRKFVAQTDQVEDLISYTYSPIPIDVMPFGKHKGEFMDSIPKSYFSWALQNVSELDKDLRFAMEQRLKQDVRSTETA</sequence>
<dbReference type="Pfam" id="PF00929">
    <property type="entry name" value="RNase_T"/>
    <property type="match status" value="1"/>
</dbReference>
<accession>A0ABW4JGN1</accession>
<gene>
    <name evidence="5" type="ORF">ACFSB2_09245</name>
</gene>
<dbReference type="InterPro" id="IPR012337">
    <property type="entry name" value="RNaseH-like_sf"/>
</dbReference>
<evidence type="ECO:0000256" key="3">
    <source>
        <dbReference type="ARBA" id="ARBA00022839"/>
    </source>
</evidence>
<keyword evidence="3 5" id="KW-0269">Exonuclease</keyword>
<comment type="caution">
    <text evidence="5">The sequence shown here is derived from an EMBL/GenBank/DDBJ whole genome shotgun (WGS) entry which is preliminary data.</text>
</comment>